<dbReference type="Proteomes" id="UP001165063">
    <property type="component" value="Unassembled WGS sequence"/>
</dbReference>
<dbReference type="InterPro" id="IPR015421">
    <property type="entry name" value="PyrdxlP-dep_Trfase_major"/>
</dbReference>
<organism evidence="7 8">
    <name type="scientific">Ambrosiozyma monospora</name>
    <name type="common">Yeast</name>
    <name type="synonym">Endomycopsis monosporus</name>
    <dbReference type="NCBI Taxonomy" id="43982"/>
    <lineage>
        <taxon>Eukaryota</taxon>
        <taxon>Fungi</taxon>
        <taxon>Dikarya</taxon>
        <taxon>Ascomycota</taxon>
        <taxon>Saccharomycotina</taxon>
        <taxon>Pichiomycetes</taxon>
        <taxon>Pichiales</taxon>
        <taxon>Pichiaceae</taxon>
        <taxon>Ambrosiozyma</taxon>
    </lineage>
</organism>
<dbReference type="Gene3D" id="3.40.640.10">
    <property type="entry name" value="Type I PLP-dependent aspartate aminotransferase-like (Major domain)"/>
    <property type="match status" value="1"/>
</dbReference>
<sequence>MTQSTQYKHEHLLSEKGKSRSFTHFYRSFPLPDNFKAHPKPLELVGGVPNFQIFPVESLKVGLRSKPFPNGYDTDAQVNAATANAAPSKDALSFDVLVDASEVNKVAEKDHHEEIDIKTGLQYSNTPGMDPLLKFTKDFTKEVIHPGYEDWNTILTLGGANGAYKAFEAVFNEGDVLLAQEFTFTPVVQSAKDIGFDIVSVPMDFQPTTKGGKAELTYADHLSKLLDNWATEQPGKPKPKAFYVIPDGQNPLGFSESLEHKKKVLELAEKHDFLIIEDEPYAYLNFQPVTEEPNFQLTTKEFIEALGDSYISLDTTGRVIRLESFSKVYAPGVRTGFIVGHKRVIELITEYTMVSTRNPSGLSQIVLNNTISALGGLQGYLGWIINVRNEYLKRKNALVLALQHSESVKKGWAYVNDAECGMFVTFVVNTGDAESKHEYMMNEFRLATAQTGVLTVSGGNLSISEEAKKERANFVRISLASAPDLKTLEEAAKRLSDAVVLLHKDDKQ</sequence>
<evidence type="ECO:0000313" key="7">
    <source>
        <dbReference type="EMBL" id="GMG21982.1"/>
    </source>
</evidence>
<dbReference type="PANTHER" id="PTHR42790">
    <property type="entry name" value="AMINOTRANSFERASE"/>
    <property type="match status" value="1"/>
</dbReference>
<proteinExistence type="inferred from homology"/>
<dbReference type="PANTHER" id="PTHR42790:SF2">
    <property type="entry name" value="AROMATIC AMINO ACID AMINOTRANSFERASE 2"/>
    <property type="match status" value="1"/>
</dbReference>
<gene>
    <name evidence="7" type="ORF">Amon01_000240400</name>
</gene>
<dbReference type="GO" id="GO:0030170">
    <property type="term" value="F:pyridoxal phosphate binding"/>
    <property type="evidence" value="ECO:0007669"/>
    <property type="project" value="InterPro"/>
</dbReference>
<dbReference type="InterPro" id="IPR004839">
    <property type="entry name" value="Aminotransferase_I/II_large"/>
</dbReference>
<evidence type="ECO:0000313" key="8">
    <source>
        <dbReference type="Proteomes" id="UP001165063"/>
    </source>
</evidence>
<comment type="cofactor">
    <cofactor evidence="1">
        <name>pyridoxal 5'-phosphate</name>
        <dbReference type="ChEBI" id="CHEBI:597326"/>
    </cofactor>
</comment>
<protein>
    <submittedName>
        <fullName evidence="7">Unnamed protein product</fullName>
    </submittedName>
</protein>
<dbReference type="EMBL" id="BSXU01000870">
    <property type="protein sequence ID" value="GMG21982.1"/>
    <property type="molecule type" value="Genomic_DNA"/>
</dbReference>
<keyword evidence="8" id="KW-1185">Reference proteome</keyword>
<reference evidence="7" key="1">
    <citation type="submission" date="2023-04" db="EMBL/GenBank/DDBJ databases">
        <title>Ambrosiozyma monospora NBRC 1965.</title>
        <authorList>
            <person name="Ichikawa N."/>
            <person name="Sato H."/>
            <person name="Tonouchi N."/>
        </authorList>
    </citation>
    <scope>NUCLEOTIDE SEQUENCE</scope>
    <source>
        <strain evidence="7">NBRC 1965</strain>
    </source>
</reference>
<dbReference type="AlphaFoldDB" id="A0A9W6YUS9"/>
<comment type="similarity">
    <text evidence="2">Belongs to the class-I pyridoxal-phosphate-dependent aminotransferase family.</text>
</comment>
<dbReference type="GO" id="GO:0008793">
    <property type="term" value="F:aromatic-amino-acid transaminase activity"/>
    <property type="evidence" value="ECO:0007669"/>
    <property type="project" value="TreeGrafter"/>
</dbReference>
<evidence type="ECO:0000256" key="4">
    <source>
        <dbReference type="ARBA" id="ARBA00022679"/>
    </source>
</evidence>
<feature type="domain" description="Aminotransferase class I/classII large" evidence="6">
    <location>
        <begin position="110"/>
        <end position="495"/>
    </location>
</feature>
<keyword evidence="5" id="KW-0663">Pyridoxal phosphate</keyword>
<evidence type="ECO:0000256" key="1">
    <source>
        <dbReference type="ARBA" id="ARBA00001933"/>
    </source>
</evidence>
<comment type="caution">
    <text evidence="7">The sequence shown here is derived from an EMBL/GenBank/DDBJ whole genome shotgun (WGS) entry which is preliminary data.</text>
</comment>
<keyword evidence="4" id="KW-0808">Transferase</keyword>
<dbReference type="GO" id="GO:0006571">
    <property type="term" value="P:tyrosine biosynthetic process"/>
    <property type="evidence" value="ECO:0007669"/>
    <property type="project" value="TreeGrafter"/>
</dbReference>
<dbReference type="InterPro" id="IPR015424">
    <property type="entry name" value="PyrdxlP-dep_Trfase"/>
</dbReference>
<dbReference type="SUPFAM" id="SSF53383">
    <property type="entry name" value="PLP-dependent transferases"/>
    <property type="match status" value="1"/>
</dbReference>
<evidence type="ECO:0000259" key="6">
    <source>
        <dbReference type="Pfam" id="PF00155"/>
    </source>
</evidence>
<dbReference type="Pfam" id="PF00155">
    <property type="entry name" value="Aminotran_1_2"/>
    <property type="match status" value="1"/>
</dbReference>
<evidence type="ECO:0000256" key="2">
    <source>
        <dbReference type="ARBA" id="ARBA00007441"/>
    </source>
</evidence>
<dbReference type="CDD" id="cd00609">
    <property type="entry name" value="AAT_like"/>
    <property type="match status" value="1"/>
</dbReference>
<keyword evidence="3" id="KW-0032">Aminotransferase</keyword>
<accession>A0A9W6YUS9</accession>
<dbReference type="OrthoDB" id="691673at2759"/>
<dbReference type="GO" id="GO:0009074">
    <property type="term" value="P:aromatic amino acid family catabolic process"/>
    <property type="evidence" value="ECO:0007669"/>
    <property type="project" value="TreeGrafter"/>
</dbReference>
<name>A0A9W6YUS9_AMBMO</name>
<evidence type="ECO:0000256" key="5">
    <source>
        <dbReference type="ARBA" id="ARBA00022898"/>
    </source>
</evidence>
<dbReference type="GO" id="GO:0019878">
    <property type="term" value="P:lysine biosynthetic process via aminoadipic acid"/>
    <property type="evidence" value="ECO:0007669"/>
    <property type="project" value="TreeGrafter"/>
</dbReference>
<evidence type="ECO:0000256" key="3">
    <source>
        <dbReference type="ARBA" id="ARBA00022576"/>
    </source>
</evidence>
<dbReference type="GO" id="GO:0047536">
    <property type="term" value="F:2-aminoadipate transaminase activity"/>
    <property type="evidence" value="ECO:0007669"/>
    <property type="project" value="TreeGrafter"/>
</dbReference>
<dbReference type="InterPro" id="IPR050859">
    <property type="entry name" value="Class-I_PLP-dep_aminotransf"/>
</dbReference>